<gene>
    <name evidence="2" type="ORF">FZ040_02500</name>
</gene>
<dbReference type="OrthoDB" id="1680931at2"/>
<comment type="caution">
    <text evidence="2">The sequence shown here is derived from an EMBL/GenBank/DDBJ whole genome shotgun (WGS) entry which is preliminary data.</text>
</comment>
<proteinExistence type="predicted"/>
<keyword evidence="1" id="KW-1133">Transmembrane helix</keyword>
<dbReference type="EMBL" id="VTOY01000001">
    <property type="protein sequence ID" value="TYZ24926.1"/>
    <property type="molecule type" value="Genomic_DNA"/>
</dbReference>
<name>A0A5D6WAI3_9FIRM</name>
<keyword evidence="1" id="KW-0472">Membrane</keyword>
<keyword evidence="3" id="KW-1185">Reference proteome</keyword>
<feature type="transmembrane region" description="Helical" evidence="1">
    <location>
        <begin position="12"/>
        <end position="29"/>
    </location>
</feature>
<dbReference type="Proteomes" id="UP000323646">
    <property type="component" value="Unassembled WGS sequence"/>
</dbReference>
<evidence type="ECO:0000256" key="1">
    <source>
        <dbReference type="SAM" id="Phobius"/>
    </source>
</evidence>
<protein>
    <submittedName>
        <fullName evidence="2">Uncharacterized protein</fullName>
    </submittedName>
</protein>
<dbReference type="RefSeq" id="WP_149170545.1">
    <property type="nucleotide sequence ID" value="NZ_VTOY01000001.1"/>
</dbReference>
<sequence length="203" mass="22354">MFEKWNGYKYYIAVGILIVFLGGLIWYFLSQGKTEKVTPVSQITAETSGGVWEAANNAKINIDSSQAKEAAKDIQHIYKYDKKPSYTITTTGDKAPSTARDAQKRAGADFSIVADKDNPNVAVDITKLDKDKTVNLNQYNIHAYKKILRTVEVVPDIEAGGCGISEVGASVARKITDDGKYIGVGVNHNVDNHKTYVKVAYTW</sequence>
<dbReference type="AlphaFoldDB" id="A0A5D6WAI3"/>
<reference evidence="2 3" key="1">
    <citation type="submission" date="2019-08" db="EMBL/GenBank/DDBJ databases">
        <title>Selenomonas sp. mPRGC5 and Selenomonas sp. mPRGC8 isolated from ruminal fluid of dairy goat (Capra hircus).</title>
        <authorList>
            <person name="Poothong S."/>
            <person name="Nuengjamnong C."/>
            <person name="Tanasupawat S."/>
        </authorList>
    </citation>
    <scope>NUCLEOTIDE SEQUENCE [LARGE SCALE GENOMIC DNA]</scope>
    <source>
        <strain evidence="3">mPRGC5</strain>
    </source>
</reference>
<organism evidence="2 3">
    <name type="scientific">Selenomonas ruminis</name>
    <dbReference type="NCBI Taxonomy" id="2593411"/>
    <lineage>
        <taxon>Bacteria</taxon>
        <taxon>Bacillati</taxon>
        <taxon>Bacillota</taxon>
        <taxon>Negativicutes</taxon>
        <taxon>Selenomonadales</taxon>
        <taxon>Selenomonadaceae</taxon>
        <taxon>Selenomonas</taxon>
    </lineage>
</organism>
<evidence type="ECO:0000313" key="2">
    <source>
        <dbReference type="EMBL" id="TYZ24926.1"/>
    </source>
</evidence>
<keyword evidence="1" id="KW-0812">Transmembrane</keyword>
<evidence type="ECO:0000313" key="3">
    <source>
        <dbReference type="Proteomes" id="UP000323646"/>
    </source>
</evidence>
<accession>A0A5D6WAI3</accession>